<evidence type="ECO:0000313" key="1">
    <source>
        <dbReference type="EMBL" id="GAH96197.1"/>
    </source>
</evidence>
<dbReference type="EMBL" id="BARU01049778">
    <property type="protein sequence ID" value="GAH96197.1"/>
    <property type="molecule type" value="Genomic_DNA"/>
</dbReference>
<gene>
    <name evidence="1" type="ORF">S03H2_73032</name>
</gene>
<sequence>ATIFDEGENTWKKKNKITKTNYLNIVLPLSLIIF</sequence>
<feature type="non-terminal residue" evidence="1">
    <location>
        <position position="1"/>
    </location>
</feature>
<organism evidence="1">
    <name type="scientific">marine sediment metagenome</name>
    <dbReference type="NCBI Taxonomy" id="412755"/>
    <lineage>
        <taxon>unclassified sequences</taxon>
        <taxon>metagenomes</taxon>
        <taxon>ecological metagenomes</taxon>
    </lineage>
</organism>
<name>X1JQ56_9ZZZZ</name>
<accession>X1JQ56</accession>
<reference evidence="1" key="1">
    <citation type="journal article" date="2014" name="Front. Microbiol.">
        <title>High frequency of phylogenetically diverse reductive dehalogenase-homologous genes in deep subseafloor sedimentary metagenomes.</title>
        <authorList>
            <person name="Kawai M."/>
            <person name="Futagami T."/>
            <person name="Toyoda A."/>
            <person name="Takaki Y."/>
            <person name="Nishi S."/>
            <person name="Hori S."/>
            <person name="Arai W."/>
            <person name="Tsubouchi T."/>
            <person name="Morono Y."/>
            <person name="Uchiyama I."/>
            <person name="Ito T."/>
            <person name="Fujiyama A."/>
            <person name="Inagaki F."/>
            <person name="Takami H."/>
        </authorList>
    </citation>
    <scope>NUCLEOTIDE SEQUENCE</scope>
    <source>
        <strain evidence="1">Expedition CK06-06</strain>
    </source>
</reference>
<dbReference type="AlphaFoldDB" id="X1JQ56"/>
<protein>
    <submittedName>
        <fullName evidence="1">Uncharacterized protein</fullName>
    </submittedName>
</protein>
<comment type="caution">
    <text evidence="1">The sequence shown here is derived from an EMBL/GenBank/DDBJ whole genome shotgun (WGS) entry which is preliminary data.</text>
</comment>
<proteinExistence type="predicted"/>